<organism evidence="1 2">
    <name type="scientific">Ophiocordyceps australis</name>
    <dbReference type="NCBI Taxonomy" id="1399860"/>
    <lineage>
        <taxon>Eukaryota</taxon>
        <taxon>Fungi</taxon>
        <taxon>Dikarya</taxon>
        <taxon>Ascomycota</taxon>
        <taxon>Pezizomycotina</taxon>
        <taxon>Sordariomycetes</taxon>
        <taxon>Hypocreomycetidae</taxon>
        <taxon>Hypocreales</taxon>
        <taxon>Ophiocordycipitaceae</taxon>
        <taxon>Ophiocordyceps</taxon>
    </lineage>
</organism>
<comment type="caution">
    <text evidence="1">The sequence shown here is derived from an EMBL/GenBank/DDBJ whole genome shotgun (WGS) entry which is preliminary data.</text>
</comment>
<name>A0A2C5Y5L4_9HYPO</name>
<dbReference type="EMBL" id="NJET01000038">
    <property type="protein sequence ID" value="PHH63987.1"/>
    <property type="molecule type" value="Genomic_DNA"/>
</dbReference>
<dbReference type="AlphaFoldDB" id="A0A2C5Y5L4"/>
<evidence type="ECO:0000313" key="2">
    <source>
        <dbReference type="Proteomes" id="UP000226192"/>
    </source>
</evidence>
<evidence type="ECO:0000313" key="1">
    <source>
        <dbReference type="EMBL" id="PHH63987.1"/>
    </source>
</evidence>
<keyword evidence="2" id="KW-1185">Reference proteome</keyword>
<sequence>MAVSLPQVEPVALKLKPQLQAKSADIDVTNDYGTPNLLFLYYVPFLPDDKKLDLDAIQDEFQSWNAWELGQAEVQLIKHVENGKLPSDDSIASRVMRNEYRSKAVAFFRESSQAWLNRTSADFSEKTVPTTRDGVNGAISSALQLLYKEQRFQIPFKVILNIISTTVDLDKESKYFFTHVYYRYNGDSRTFQPVVLDTTFTFKKQTGEQSESSNPKFTLQAHLLVSKYNFDRDLWRRIRHEGEEAIAMGEPILKEMALDLYVASPTH</sequence>
<protein>
    <submittedName>
        <fullName evidence="1">Uncharacterized protein</fullName>
    </submittedName>
</protein>
<reference evidence="1 2" key="1">
    <citation type="submission" date="2017-06" db="EMBL/GenBank/DDBJ databases">
        <title>Ant-infecting Ophiocordyceps genomes reveal a high diversity of potential behavioral manipulation genes and a possible major role for enterotoxins.</title>
        <authorList>
            <person name="De Bekker C."/>
            <person name="Evans H.C."/>
            <person name="Brachmann A."/>
            <person name="Hughes D.P."/>
        </authorList>
    </citation>
    <scope>NUCLEOTIDE SEQUENCE [LARGE SCALE GENOMIC DNA]</scope>
    <source>
        <strain evidence="1 2">Map64</strain>
    </source>
</reference>
<dbReference type="OrthoDB" id="4719947at2759"/>
<gene>
    <name evidence="1" type="ORF">CDD81_5092</name>
</gene>
<accession>A0A2C5Y5L4</accession>
<dbReference type="Proteomes" id="UP000226192">
    <property type="component" value="Unassembled WGS sequence"/>
</dbReference>
<proteinExistence type="predicted"/>